<dbReference type="Gene3D" id="4.10.280.10">
    <property type="entry name" value="Helix-loop-helix DNA-binding domain"/>
    <property type="match status" value="1"/>
</dbReference>
<proteinExistence type="predicted"/>
<dbReference type="SUPFAM" id="SSF140500">
    <property type="entry name" value="BAS1536-like"/>
    <property type="match status" value="1"/>
</dbReference>
<evidence type="ECO:0000313" key="1">
    <source>
        <dbReference type="EMBL" id="RHW36067.1"/>
    </source>
</evidence>
<protein>
    <submittedName>
        <fullName evidence="1">Aspartyl-phosphate phosphatase Spo0E family protein</fullName>
    </submittedName>
</protein>
<evidence type="ECO:0000313" key="2">
    <source>
        <dbReference type="Proteomes" id="UP000284416"/>
    </source>
</evidence>
<dbReference type="OrthoDB" id="2382246at2"/>
<organism evidence="1 2">
    <name type="scientific">Neobacillus notoginsengisoli</name>
    <dbReference type="NCBI Taxonomy" id="1578198"/>
    <lineage>
        <taxon>Bacteria</taxon>
        <taxon>Bacillati</taxon>
        <taxon>Bacillota</taxon>
        <taxon>Bacilli</taxon>
        <taxon>Bacillales</taxon>
        <taxon>Bacillaceae</taxon>
        <taxon>Neobacillus</taxon>
    </lineage>
</organism>
<dbReference type="AlphaFoldDB" id="A0A417YPZ8"/>
<keyword evidence="2" id="KW-1185">Reference proteome</keyword>
<dbReference type="InterPro" id="IPR018540">
    <property type="entry name" value="Spo0E-like"/>
</dbReference>
<gene>
    <name evidence="1" type="ORF">D1B31_18490</name>
</gene>
<comment type="caution">
    <text evidence="1">The sequence shown here is derived from an EMBL/GenBank/DDBJ whole genome shotgun (WGS) entry which is preliminary data.</text>
</comment>
<dbReference type="GO" id="GO:0043937">
    <property type="term" value="P:regulation of sporulation"/>
    <property type="evidence" value="ECO:0007669"/>
    <property type="project" value="InterPro"/>
</dbReference>
<dbReference type="EMBL" id="QWEG01000012">
    <property type="protein sequence ID" value="RHW36067.1"/>
    <property type="molecule type" value="Genomic_DNA"/>
</dbReference>
<dbReference type="InterPro" id="IPR037208">
    <property type="entry name" value="Spo0E-like_sf"/>
</dbReference>
<dbReference type="InterPro" id="IPR036638">
    <property type="entry name" value="HLH_DNA-bd_sf"/>
</dbReference>
<dbReference type="Proteomes" id="UP000284416">
    <property type="component" value="Unassembled WGS sequence"/>
</dbReference>
<dbReference type="GO" id="GO:0046983">
    <property type="term" value="F:protein dimerization activity"/>
    <property type="evidence" value="ECO:0007669"/>
    <property type="project" value="InterPro"/>
</dbReference>
<dbReference type="Pfam" id="PF09388">
    <property type="entry name" value="SpoOE-like"/>
    <property type="match status" value="1"/>
</dbReference>
<name>A0A417YPZ8_9BACI</name>
<sequence>MENTLEVKMEAVRKKMLQSIKLNGLSSKVTLSISQELDELIVEVQRRRMSNRA</sequence>
<accession>A0A417YPZ8</accession>
<reference evidence="1 2" key="1">
    <citation type="journal article" date="2017" name="Int. J. Syst. Evol. Microbiol.">
        <title>Bacillus notoginsengisoli sp. nov., a novel bacterium isolated from the rhizosphere of Panax notoginseng.</title>
        <authorList>
            <person name="Zhang M.Y."/>
            <person name="Cheng J."/>
            <person name="Cai Y."/>
            <person name="Zhang T.Y."/>
            <person name="Wu Y.Y."/>
            <person name="Manikprabhu D."/>
            <person name="Li W.J."/>
            <person name="Zhang Y.X."/>
        </authorList>
    </citation>
    <scope>NUCLEOTIDE SEQUENCE [LARGE SCALE GENOMIC DNA]</scope>
    <source>
        <strain evidence="1 2">JCM 30743</strain>
    </source>
</reference>